<dbReference type="Pfam" id="PF00990">
    <property type="entry name" value="GGDEF"/>
    <property type="match status" value="1"/>
</dbReference>
<dbReference type="SMART" id="SM00052">
    <property type="entry name" value="EAL"/>
    <property type="match status" value="1"/>
</dbReference>
<gene>
    <name evidence="4" type="primary">cph2_57</name>
    <name evidence="4" type="ORF">GALL_334890</name>
</gene>
<evidence type="ECO:0000259" key="2">
    <source>
        <dbReference type="PROSITE" id="PS50883"/>
    </source>
</evidence>
<reference evidence="4" key="1">
    <citation type="submission" date="2016-10" db="EMBL/GenBank/DDBJ databases">
        <title>Sequence of Gallionella enrichment culture.</title>
        <authorList>
            <person name="Poehlein A."/>
            <person name="Muehling M."/>
            <person name="Daniel R."/>
        </authorList>
    </citation>
    <scope>NUCLEOTIDE SEQUENCE</scope>
</reference>
<feature type="transmembrane region" description="Helical" evidence="1">
    <location>
        <begin position="49"/>
        <end position="69"/>
    </location>
</feature>
<dbReference type="InterPro" id="IPR001633">
    <property type="entry name" value="EAL_dom"/>
</dbReference>
<accession>A0A1J5QMD7</accession>
<dbReference type="SUPFAM" id="SSF55073">
    <property type="entry name" value="Nucleotide cyclase"/>
    <property type="match status" value="1"/>
</dbReference>
<feature type="transmembrane region" description="Helical" evidence="1">
    <location>
        <begin position="176"/>
        <end position="194"/>
    </location>
</feature>
<keyword evidence="1" id="KW-0812">Transmembrane</keyword>
<dbReference type="SMART" id="SM00267">
    <property type="entry name" value="GGDEF"/>
    <property type="match status" value="1"/>
</dbReference>
<keyword evidence="1" id="KW-0472">Membrane</keyword>
<dbReference type="InterPro" id="IPR050706">
    <property type="entry name" value="Cyclic-di-GMP_PDE-like"/>
</dbReference>
<dbReference type="GO" id="GO:0071111">
    <property type="term" value="F:cyclic-guanylate-specific phosphodiesterase activity"/>
    <property type="evidence" value="ECO:0007669"/>
    <property type="project" value="InterPro"/>
</dbReference>
<feature type="transmembrane region" description="Helical" evidence="1">
    <location>
        <begin position="144"/>
        <end position="164"/>
    </location>
</feature>
<protein>
    <submittedName>
        <fullName evidence="4">Phytochrome-like protein cph2</fullName>
    </submittedName>
</protein>
<comment type="caution">
    <text evidence="4">The sequence shown here is derived from an EMBL/GenBank/DDBJ whole genome shotgun (WGS) entry which is preliminary data.</text>
</comment>
<proteinExistence type="predicted"/>
<feature type="transmembrane region" description="Helical" evidence="1">
    <location>
        <begin position="20"/>
        <end position="37"/>
    </location>
</feature>
<evidence type="ECO:0000313" key="4">
    <source>
        <dbReference type="EMBL" id="OIQ84678.1"/>
    </source>
</evidence>
<feature type="domain" description="EAL" evidence="2">
    <location>
        <begin position="467"/>
        <end position="724"/>
    </location>
</feature>
<evidence type="ECO:0000256" key="1">
    <source>
        <dbReference type="SAM" id="Phobius"/>
    </source>
</evidence>
<dbReference type="SUPFAM" id="SSF141868">
    <property type="entry name" value="EAL domain-like"/>
    <property type="match status" value="1"/>
</dbReference>
<organism evidence="4">
    <name type="scientific">mine drainage metagenome</name>
    <dbReference type="NCBI Taxonomy" id="410659"/>
    <lineage>
        <taxon>unclassified sequences</taxon>
        <taxon>metagenomes</taxon>
        <taxon>ecological metagenomes</taxon>
    </lineage>
</organism>
<dbReference type="PROSITE" id="PS50883">
    <property type="entry name" value="EAL"/>
    <property type="match status" value="1"/>
</dbReference>
<dbReference type="Gene3D" id="3.30.70.270">
    <property type="match status" value="1"/>
</dbReference>
<dbReference type="EMBL" id="MLJW01000599">
    <property type="protein sequence ID" value="OIQ84678.1"/>
    <property type="molecule type" value="Genomic_DNA"/>
</dbReference>
<dbReference type="InterPro" id="IPR000160">
    <property type="entry name" value="GGDEF_dom"/>
</dbReference>
<name>A0A1J5QMD7_9ZZZZ</name>
<sequence length="729" mass="78585">MLHLAGRLVLHGPNFWWDLIFYNAVVFGAGVFAWLGSDRADVDRLGARALSLAIFIWGIGSSIATWSIFRGFERVSTYGDIGYVLYYPLALLGIARLLRRASRLKFSEILDALIVGLGVGAVGAALALRPLMSSIFASSTSLTFTGLLYPIADLVLFAYVAAAIKASGRHLSPRTAWLASGMVLFAITDGLFLYQSSMSSYTFGTWLDSGWLLGFAALGESVWHPSAEIEEVSESSIAQGLALASGMAILTASAIWPALFPTYALIPASATLVAAFIRMGLSLREARRLSEEELLARTDELTGLANRRLFVADLSSAVTLWSSGKSFGAVMIIDLDGFKEVNDSLGHLAGDALLRGVAGRLNAKMPRDSLLARLGGDEFGVIMRSPRIVEDSDELARQLRESLLTPFQVSGVKIRVDASIGIAYAPHHGEDASILLRRADIAMYRAKRGHLGVSVWDESADEISPDRAGLAEELSQGMRRSELVLYYQPIVSLIDDRVEAVEALMRWQHPRLGILNPEHFLPLAERIGLLHDITISALTQGLQAISGWSQAGVDTSIAVNISARDLIRIDFLDSIEAALESSGVDASSLILEITEDVLLVDPGAATRVINQLAKMRVRIAIDDFGTGFSSLSYLQQLPVHPLKLDRSFVAHLFDAGNAGVRASAVAKAVIDLAKSLGLACIAEGVEGEMALLQLRELGCTSAQGRFVAPPMAALECREWLSAHQAITTP</sequence>
<dbReference type="NCBIfam" id="TIGR00254">
    <property type="entry name" value="GGDEF"/>
    <property type="match status" value="1"/>
</dbReference>
<dbReference type="Pfam" id="PF00563">
    <property type="entry name" value="EAL"/>
    <property type="match status" value="1"/>
</dbReference>
<feature type="transmembrane region" description="Helical" evidence="1">
    <location>
        <begin position="81"/>
        <end position="98"/>
    </location>
</feature>
<dbReference type="InterPro" id="IPR043128">
    <property type="entry name" value="Rev_trsase/Diguanyl_cyclase"/>
</dbReference>
<evidence type="ECO:0000259" key="3">
    <source>
        <dbReference type="PROSITE" id="PS50887"/>
    </source>
</evidence>
<dbReference type="AlphaFoldDB" id="A0A1J5QMD7"/>
<feature type="domain" description="GGDEF" evidence="3">
    <location>
        <begin position="326"/>
        <end position="458"/>
    </location>
</feature>
<dbReference type="CDD" id="cd01949">
    <property type="entry name" value="GGDEF"/>
    <property type="match status" value="1"/>
</dbReference>
<feature type="transmembrane region" description="Helical" evidence="1">
    <location>
        <begin position="110"/>
        <end position="132"/>
    </location>
</feature>
<dbReference type="PANTHER" id="PTHR33121">
    <property type="entry name" value="CYCLIC DI-GMP PHOSPHODIESTERASE PDEF"/>
    <property type="match status" value="1"/>
</dbReference>
<dbReference type="PANTHER" id="PTHR33121:SF70">
    <property type="entry name" value="SIGNALING PROTEIN YKOW"/>
    <property type="match status" value="1"/>
</dbReference>
<dbReference type="Gene3D" id="3.20.20.450">
    <property type="entry name" value="EAL domain"/>
    <property type="match status" value="1"/>
</dbReference>
<keyword evidence="1" id="KW-1133">Transmembrane helix</keyword>
<dbReference type="InterPro" id="IPR029787">
    <property type="entry name" value="Nucleotide_cyclase"/>
</dbReference>
<dbReference type="CDD" id="cd01948">
    <property type="entry name" value="EAL"/>
    <property type="match status" value="1"/>
</dbReference>
<feature type="transmembrane region" description="Helical" evidence="1">
    <location>
        <begin position="262"/>
        <end position="281"/>
    </location>
</feature>
<dbReference type="InterPro" id="IPR035919">
    <property type="entry name" value="EAL_sf"/>
</dbReference>
<dbReference type="PROSITE" id="PS50887">
    <property type="entry name" value="GGDEF"/>
    <property type="match status" value="1"/>
</dbReference>